<evidence type="ECO:0000256" key="3">
    <source>
        <dbReference type="ARBA" id="ARBA00005189"/>
    </source>
</evidence>
<comment type="catalytic activity">
    <reaction evidence="15 16">
        <text>an acyl-CoA + a 1,2-diacyl-sn-glycerol = a triacyl-sn-glycerol + CoA</text>
        <dbReference type="Rhea" id="RHEA:10868"/>
        <dbReference type="ChEBI" id="CHEBI:17815"/>
        <dbReference type="ChEBI" id="CHEBI:57287"/>
        <dbReference type="ChEBI" id="CHEBI:58342"/>
        <dbReference type="ChEBI" id="CHEBI:64615"/>
        <dbReference type="EC" id="2.3.1.20"/>
    </reaction>
</comment>
<comment type="pathway">
    <text evidence="2 16">Glycerolipid metabolism; triacylglycerol biosynthesis.</text>
</comment>
<dbReference type="SUPFAM" id="SSF69593">
    <property type="entry name" value="Glycerol-3-phosphate (1)-acyltransferase"/>
    <property type="match status" value="1"/>
</dbReference>
<evidence type="ECO:0000256" key="11">
    <source>
        <dbReference type="ARBA" id="ARBA00022989"/>
    </source>
</evidence>
<feature type="transmembrane region" description="Helical" evidence="16">
    <location>
        <begin position="12"/>
        <end position="35"/>
    </location>
</feature>
<evidence type="ECO:0000256" key="5">
    <source>
        <dbReference type="ARBA" id="ARBA00013244"/>
    </source>
</evidence>
<evidence type="ECO:0000256" key="8">
    <source>
        <dbReference type="ARBA" id="ARBA00022692"/>
    </source>
</evidence>
<dbReference type="Pfam" id="PF03982">
    <property type="entry name" value="DAGAT"/>
    <property type="match status" value="1"/>
</dbReference>
<keyword evidence="12 16" id="KW-0443">Lipid metabolism</keyword>
<evidence type="ECO:0000256" key="15">
    <source>
        <dbReference type="ARBA" id="ARBA00048109"/>
    </source>
</evidence>
<dbReference type="PANTHER" id="PTHR12317:SF0">
    <property type="entry name" value="ACYLTRANSFERASE"/>
    <property type="match status" value="1"/>
</dbReference>
<dbReference type="UniPathway" id="UPA00282"/>
<comment type="function">
    <text evidence="16">Catalyzes the terminal and only committed step in triacylglycerol synthesis by using diacylglycerol and fatty acyl CoA as substrates.</text>
</comment>
<comment type="similarity">
    <text evidence="4 16">Belongs to the diacylglycerol acyltransferase family.</text>
</comment>
<evidence type="ECO:0000256" key="13">
    <source>
        <dbReference type="ARBA" id="ARBA00023136"/>
    </source>
</evidence>
<dbReference type="GO" id="GO:0006071">
    <property type="term" value="P:glycerol metabolic process"/>
    <property type="evidence" value="ECO:0007669"/>
    <property type="project" value="UniProtKB-UniRule"/>
</dbReference>
<dbReference type="STRING" id="329046.A0A1Y2CL19"/>
<comment type="caution">
    <text evidence="16">Lacks conserved residue(s) required for the propagation of feature annotation.</text>
</comment>
<evidence type="ECO:0000256" key="4">
    <source>
        <dbReference type="ARBA" id="ARBA00005420"/>
    </source>
</evidence>
<protein>
    <recommendedName>
        <fullName evidence="5 16">Diacylglycerol O-acyltransferase</fullName>
        <ecNumber evidence="5 16">2.3.1.20</ecNumber>
    </recommendedName>
</protein>
<accession>A0A1Y2CL19</accession>
<evidence type="ECO:0000256" key="6">
    <source>
        <dbReference type="ARBA" id="ARBA00022516"/>
    </source>
</evidence>
<keyword evidence="10 16" id="KW-0256">Endoplasmic reticulum</keyword>
<keyword evidence="7 17" id="KW-0808">Transferase</keyword>
<dbReference type="GO" id="GO:0019432">
    <property type="term" value="P:triglyceride biosynthetic process"/>
    <property type="evidence" value="ECO:0007669"/>
    <property type="project" value="UniProtKB-UniRule"/>
</dbReference>
<dbReference type="EC" id="2.3.1.20" evidence="5 16"/>
<keyword evidence="18" id="KW-1185">Reference proteome</keyword>
<dbReference type="PANTHER" id="PTHR12317">
    <property type="entry name" value="DIACYLGLYCEROL O-ACYLTRANSFERASE"/>
    <property type="match status" value="1"/>
</dbReference>
<evidence type="ECO:0000256" key="7">
    <source>
        <dbReference type="ARBA" id="ARBA00022679"/>
    </source>
</evidence>
<evidence type="ECO:0000256" key="2">
    <source>
        <dbReference type="ARBA" id="ARBA00004771"/>
    </source>
</evidence>
<keyword evidence="11 16" id="KW-1133">Transmembrane helix</keyword>
<evidence type="ECO:0000256" key="14">
    <source>
        <dbReference type="ARBA" id="ARBA00023315"/>
    </source>
</evidence>
<dbReference type="CDD" id="cd07987">
    <property type="entry name" value="LPLAT_MGAT-like"/>
    <property type="match status" value="1"/>
</dbReference>
<evidence type="ECO:0000256" key="12">
    <source>
        <dbReference type="ARBA" id="ARBA00023098"/>
    </source>
</evidence>
<name>A0A1Y2CL19_9FUNG</name>
<keyword evidence="6 16" id="KW-0444">Lipid biosynthesis</keyword>
<evidence type="ECO:0000256" key="10">
    <source>
        <dbReference type="ARBA" id="ARBA00022824"/>
    </source>
</evidence>
<keyword evidence="9" id="KW-0319">Glycerol metabolism</keyword>
<proteinExistence type="inferred from homology"/>
<dbReference type="GO" id="GO:0005789">
    <property type="term" value="C:endoplasmic reticulum membrane"/>
    <property type="evidence" value="ECO:0007669"/>
    <property type="project" value="UniProtKB-SubCell"/>
</dbReference>
<comment type="pathway">
    <text evidence="3">Lipid metabolism.</text>
</comment>
<dbReference type="OrthoDB" id="264532at2759"/>
<sequence length="319" mass="36047">MSVRQPNQTVAQLCAIAIWLFFPFLCPFVALLMLWHSNITRAIIIPMILYSIMDRSHLKGGRPSHLFRSLSIWHTTASYFPIQLHKTSDLPSGTPYIFGFHPHGILAISHFMTFGTEALGLSKLYPDLGMVHTTTLASNFSVPIVKDYFMAVGMISVDKEALQYVLRRGESVVIVVGGAREAMDARPGTNVLSLQKRFGFVKIALQTGAPLVPVFAFGENDIWDQVDNGMGTYVRSFQELVKKIFGFSPVLVYGRFGILPYRRDINVVIGKPMIVPKIQNPTHEDIQKYHALYLQELQTLYDSRKDEFLPNRKEELIIA</sequence>
<keyword evidence="14 16" id="KW-0012">Acyltransferase</keyword>
<evidence type="ECO:0000313" key="17">
    <source>
        <dbReference type="EMBL" id="ORY47015.1"/>
    </source>
</evidence>
<dbReference type="AlphaFoldDB" id="A0A1Y2CL19"/>
<reference evidence="17 18" key="1">
    <citation type="submission" date="2016-07" db="EMBL/GenBank/DDBJ databases">
        <title>Pervasive Adenine N6-methylation of Active Genes in Fungi.</title>
        <authorList>
            <consortium name="DOE Joint Genome Institute"/>
            <person name="Mondo S.J."/>
            <person name="Dannebaum R.O."/>
            <person name="Kuo R.C."/>
            <person name="Labutti K."/>
            <person name="Haridas S."/>
            <person name="Kuo A."/>
            <person name="Salamov A."/>
            <person name="Ahrendt S.R."/>
            <person name="Lipzen A."/>
            <person name="Sullivan W."/>
            <person name="Andreopoulos W.B."/>
            <person name="Clum A."/>
            <person name="Lindquist E."/>
            <person name="Daum C."/>
            <person name="Ramamoorthy G.K."/>
            <person name="Gryganskyi A."/>
            <person name="Culley D."/>
            <person name="Magnuson J.K."/>
            <person name="James T.Y."/>
            <person name="O'Malley M.A."/>
            <person name="Stajich J.E."/>
            <person name="Spatafora J.W."/>
            <person name="Visel A."/>
            <person name="Grigoriev I.V."/>
        </authorList>
    </citation>
    <scope>NUCLEOTIDE SEQUENCE [LARGE SCALE GENOMIC DNA]</scope>
    <source>
        <strain evidence="17 18">JEL800</strain>
    </source>
</reference>
<keyword evidence="8 16" id="KW-0812">Transmembrane</keyword>
<comment type="subcellular location">
    <subcellularLocation>
        <location evidence="1 16">Endoplasmic reticulum membrane</location>
        <topology evidence="1 16">Multi-pass membrane protein</topology>
    </subcellularLocation>
</comment>
<evidence type="ECO:0000313" key="18">
    <source>
        <dbReference type="Proteomes" id="UP000193642"/>
    </source>
</evidence>
<dbReference type="InterPro" id="IPR007130">
    <property type="entry name" value="DAGAT"/>
</dbReference>
<dbReference type="GO" id="GO:0004144">
    <property type="term" value="F:diacylglycerol O-acyltransferase activity"/>
    <property type="evidence" value="ECO:0007669"/>
    <property type="project" value="UniProtKB-UniRule"/>
</dbReference>
<dbReference type="EMBL" id="MCGO01000015">
    <property type="protein sequence ID" value="ORY47015.1"/>
    <property type="molecule type" value="Genomic_DNA"/>
</dbReference>
<organism evidence="17 18">
    <name type="scientific">Rhizoclosmatium globosum</name>
    <dbReference type="NCBI Taxonomy" id="329046"/>
    <lineage>
        <taxon>Eukaryota</taxon>
        <taxon>Fungi</taxon>
        <taxon>Fungi incertae sedis</taxon>
        <taxon>Chytridiomycota</taxon>
        <taxon>Chytridiomycota incertae sedis</taxon>
        <taxon>Chytridiomycetes</taxon>
        <taxon>Chytridiales</taxon>
        <taxon>Chytriomycetaceae</taxon>
        <taxon>Rhizoclosmatium</taxon>
    </lineage>
</organism>
<comment type="caution">
    <text evidence="17">The sequence shown here is derived from an EMBL/GenBank/DDBJ whole genome shotgun (WGS) entry which is preliminary data.</text>
</comment>
<gene>
    <name evidence="17" type="ORF">BCR33DRAFT_678417</name>
</gene>
<evidence type="ECO:0000256" key="16">
    <source>
        <dbReference type="RuleBase" id="RU367023"/>
    </source>
</evidence>
<evidence type="ECO:0000256" key="9">
    <source>
        <dbReference type="ARBA" id="ARBA00022798"/>
    </source>
</evidence>
<keyword evidence="13 16" id="KW-0472">Membrane</keyword>
<dbReference type="Proteomes" id="UP000193642">
    <property type="component" value="Unassembled WGS sequence"/>
</dbReference>
<evidence type="ECO:0000256" key="1">
    <source>
        <dbReference type="ARBA" id="ARBA00004477"/>
    </source>
</evidence>